<proteinExistence type="predicted"/>
<keyword evidence="2" id="KW-1185">Reference proteome</keyword>
<dbReference type="EMBL" id="CP015439">
    <property type="protein sequence ID" value="ANB62075.1"/>
    <property type="molecule type" value="Genomic_DNA"/>
</dbReference>
<geneLocation type="plasmid" evidence="2">
    <name>pdsm15939_1</name>
</geneLocation>
<dbReference type="KEGG" id="aamy:GFC30_3200"/>
<gene>
    <name evidence="1" type="ORF">GFC30_3200</name>
</gene>
<sequence>MAKFYYYNKHVDNKGNHEVHSEDCSYLPNYDNRIMIGYENDCKSAIERVKRETGKTNFDGCWHCSFECHIG</sequence>
<reference evidence="1 2" key="1">
    <citation type="journal article" date="2006" name="Syst. Appl. Microbiol.">
        <title>Anoxybacillus amylolyticus sp. nov., a thermophilic amylase producing bacterium isolated from Mount Rittmann (Antarctica).</title>
        <authorList>
            <person name="Poli A."/>
            <person name="Esposito E."/>
            <person name="Lama L."/>
            <person name="Orlando P."/>
            <person name="Nicolaus G."/>
            <person name="de Appolonia F."/>
            <person name="Gambacorta A."/>
            <person name="Nicolaus B."/>
        </authorList>
    </citation>
    <scope>NUCLEOTIDE SEQUENCE [LARGE SCALE GENOMIC DNA]</scope>
    <source>
        <strain evidence="1 2">DSM 15939</strain>
        <plasmid evidence="2">Plasmid pdsm15939_1</plasmid>
    </source>
</reference>
<dbReference type="Proteomes" id="UP000076865">
    <property type="component" value="Plasmid pDSM15939_1"/>
</dbReference>
<evidence type="ECO:0000313" key="2">
    <source>
        <dbReference type="Proteomes" id="UP000076865"/>
    </source>
</evidence>
<name>A0A160F7H7_9BACL</name>
<organism evidence="1 2">
    <name type="scientific">Anoxybacteroides amylolyticum</name>
    <dbReference type="NCBI Taxonomy" id="294699"/>
    <lineage>
        <taxon>Bacteria</taxon>
        <taxon>Bacillati</taxon>
        <taxon>Bacillota</taxon>
        <taxon>Bacilli</taxon>
        <taxon>Bacillales</taxon>
        <taxon>Anoxybacillaceae</taxon>
        <taxon>Anoxybacteroides</taxon>
    </lineage>
</organism>
<evidence type="ECO:0000313" key="1">
    <source>
        <dbReference type="EMBL" id="ANB62075.1"/>
    </source>
</evidence>
<keyword evidence="1" id="KW-0614">Plasmid</keyword>
<accession>A0A160F7H7</accession>
<protein>
    <submittedName>
        <fullName evidence="1">Uncharacterized protein</fullName>
    </submittedName>
</protein>
<dbReference type="AlphaFoldDB" id="A0A160F7H7"/>
<dbReference type="PATRIC" id="fig|294699.3.peg.3306"/>